<dbReference type="InterPro" id="IPR021842">
    <property type="entry name" value="DUF3435"/>
</dbReference>
<protein>
    <submittedName>
        <fullName evidence="2">Uncharacterized protein</fullName>
    </submittedName>
</protein>
<dbReference type="EMBL" id="GL891331">
    <property type="protein sequence ID" value="EGO53857.1"/>
    <property type="molecule type" value="Genomic_DNA"/>
</dbReference>
<evidence type="ECO:0000313" key="3">
    <source>
        <dbReference type="Proteomes" id="UP000008065"/>
    </source>
</evidence>
<feature type="region of interest" description="Disordered" evidence="1">
    <location>
        <begin position="221"/>
        <end position="241"/>
    </location>
</feature>
<reference evidence="3" key="1">
    <citation type="journal article" date="2011" name="Genetics">
        <title>Massive changes in genome architecture accompany the transition to self-fertility in the filamentous fungus Neurospora tetrasperma.</title>
        <authorList>
            <person name="Ellison C.E."/>
            <person name="Stajich J.E."/>
            <person name="Jacobson D.J."/>
            <person name="Natvig D.O."/>
            <person name="Lapidus A."/>
            <person name="Foster B."/>
            <person name="Aerts A."/>
            <person name="Riley R."/>
            <person name="Lindquist E.A."/>
            <person name="Grigoriev I.V."/>
            <person name="Taylor J.W."/>
        </authorList>
    </citation>
    <scope>NUCLEOTIDE SEQUENCE [LARGE SCALE GENOMIC DNA]</scope>
    <source>
        <strain evidence="3">FGSC 2508 / P0657</strain>
    </source>
</reference>
<organism evidence="2 3">
    <name type="scientific">Neurospora tetrasperma (strain FGSC 2508 / ATCC MYA-4615 / P0657)</name>
    <dbReference type="NCBI Taxonomy" id="510951"/>
    <lineage>
        <taxon>Eukaryota</taxon>
        <taxon>Fungi</taxon>
        <taxon>Dikarya</taxon>
        <taxon>Ascomycota</taxon>
        <taxon>Pezizomycotina</taxon>
        <taxon>Sordariomycetes</taxon>
        <taxon>Sordariomycetidae</taxon>
        <taxon>Sordariales</taxon>
        <taxon>Sordariaceae</taxon>
        <taxon>Neurospora</taxon>
    </lineage>
</organism>
<accession>F8MXW6</accession>
<dbReference type="AlphaFoldDB" id="F8MXW6"/>
<dbReference type="RefSeq" id="XP_009854868.1">
    <property type="nucleotide sequence ID" value="XM_009856566.1"/>
</dbReference>
<keyword evidence="3" id="KW-1185">Reference proteome</keyword>
<name>F8MXW6_NEUT8</name>
<evidence type="ECO:0000256" key="1">
    <source>
        <dbReference type="SAM" id="MobiDB-lite"/>
    </source>
</evidence>
<sequence length="375" mass="42500">FKDKTSITANLTSTTTDETPDRPPQTDLNPAPLRPGPKLRKRCGSNTVICSGKHGADVPVCETLVRGVFPVQSEMIPEDNDHRSICLELRALLWLRELDGSGPGCGLPIQFKSAMNSIPVLRRVRSRCTTNKPVQTVDIHPQIRRLGRFCGFRNSLVGYCLRRGVAYALSEQTTTDNRQFLMGHTKASSYWLYHPQTSTIDFPAMFRGLSQRLLEATMPRRSSRTRLTYGSDEGQRSTRWQRRVQLFEDGPDNDDSKDEDSQHEVGQDVFVAIRRHNVTTQRSKRGVHRIKYPVTSAYRDVLEELKQAQGSETNTADVLMKWFKICHGIDDFAPGEESLPGQYKCRFCYQDLTQVHKAHGHVHSCAKTNELGIQK</sequence>
<dbReference type="PANTHER" id="PTHR37535">
    <property type="entry name" value="FLUG DOMAIN PROTEIN"/>
    <property type="match status" value="1"/>
</dbReference>
<dbReference type="GeneID" id="20827388"/>
<dbReference type="OrthoDB" id="3692314at2759"/>
<feature type="region of interest" description="Disordered" evidence="1">
    <location>
        <begin position="1"/>
        <end position="36"/>
    </location>
</feature>
<dbReference type="VEuPathDB" id="FungiDB:NEUTE1DRAFT_27095"/>
<dbReference type="Pfam" id="PF11917">
    <property type="entry name" value="DUF3435"/>
    <property type="match status" value="1"/>
</dbReference>
<dbReference type="HOGENOM" id="CLU_748206_0_0_1"/>
<proteinExistence type="predicted"/>
<feature type="non-terminal residue" evidence="2">
    <location>
        <position position="1"/>
    </location>
</feature>
<gene>
    <name evidence="2" type="ORF">NEUTE1DRAFT_27095</name>
</gene>
<dbReference type="Proteomes" id="UP000008065">
    <property type="component" value="Unassembled WGS sequence"/>
</dbReference>
<dbReference type="PANTHER" id="PTHR37535:SF3">
    <property type="entry name" value="FLUG DOMAIN-CONTAINING PROTEIN"/>
    <property type="match status" value="1"/>
</dbReference>
<feature type="non-terminal residue" evidence="2">
    <location>
        <position position="375"/>
    </location>
</feature>
<evidence type="ECO:0000313" key="2">
    <source>
        <dbReference type="EMBL" id="EGO53857.1"/>
    </source>
</evidence>
<feature type="compositionally biased region" description="Low complexity" evidence="1">
    <location>
        <begin position="1"/>
        <end position="16"/>
    </location>
</feature>
<dbReference type="KEGG" id="nte:NEUTE1DRAFT27095"/>